<dbReference type="RefSeq" id="WP_139240387.1">
    <property type="nucleotide sequence ID" value="NZ_FQUS01000031.1"/>
</dbReference>
<protein>
    <recommendedName>
        <fullName evidence="3">HEAT repeat-containing protein</fullName>
    </recommendedName>
</protein>
<reference evidence="1 2" key="1">
    <citation type="submission" date="2016-11" db="EMBL/GenBank/DDBJ databases">
        <authorList>
            <person name="Jaros S."/>
            <person name="Januszkiewicz K."/>
            <person name="Wedrychowicz H."/>
        </authorList>
    </citation>
    <scope>NUCLEOTIDE SEQUENCE [LARGE SCALE GENOMIC DNA]</scope>
    <source>
        <strain evidence="1 2">DSM 21986</strain>
    </source>
</reference>
<keyword evidence="2" id="KW-1185">Reference proteome</keyword>
<accession>A0A1M5KE03</accession>
<dbReference type="EMBL" id="FQUS01000031">
    <property type="protein sequence ID" value="SHG50840.1"/>
    <property type="molecule type" value="Genomic_DNA"/>
</dbReference>
<evidence type="ECO:0000313" key="2">
    <source>
        <dbReference type="Proteomes" id="UP000184041"/>
    </source>
</evidence>
<dbReference type="Proteomes" id="UP000184041">
    <property type="component" value="Unassembled WGS sequence"/>
</dbReference>
<organism evidence="1 2">
    <name type="scientific">Fodinibius roseus</name>
    <dbReference type="NCBI Taxonomy" id="1194090"/>
    <lineage>
        <taxon>Bacteria</taxon>
        <taxon>Pseudomonadati</taxon>
        <taxon>Balneolota</taxon>
        <taxon>Balneolia</taxon>
        <taxon>Balneolales</taxon>
        <taxon>Balneolaceae</taxon>
        <taxon>Fodinibius</taxon>
    </lineage>
</organism>
<evidence type="ECO:0000313" key="1">
    <source>
        <dbReference type="EMBL" id="SHG50840.1"/>
    </source>
</evidence>
<gene>
    <name evidence="1" type="ORF">SAMN05443144_13111</name>
</gene>
<evidence type="ECO:0008006" key="3">
    <source>
        <dbReference type="Google" id="ProtNLM"/>
    </source>
</evidence>
<sequence length="314" mass="36002">MMLSYFHSRIQSQFYYYFLLRAAICLFVVLIMAGGHPGFAQTGAELPAGDIARQLLDEDVAEEERRTLAGEQADRAAEVLRALTRDLESGTDEEARRIPWIWRVSIKATGRNDAEQIRRLAEVGLPEMDEPLLNWQVVVLGGGIVNGLSREGHWPRPRIREILAGHPQLESRWQQAVERSYEVAEDPDLPYPWRYDALRLIAMDEGEQSIPELRSYLKRDLDYHLHMGAISGLSDIRSPKVPELLLSGWSHYNEQNRNLVLDGLLRTERRTRALLDAIEEGPLRADELGEEQLEQLKNHENPDLRKRAKQLLSI</sequence>
<dbReference type="STRING" id="1194090.SAMN05443144_13111"/>
<name>A0A1M5KE03_9BACT</name>
<dbReference type="AlphaFoldDB" id="A0A1M5KE03"/>
<dbReference type="OrthoDB" id="281525at2"/>
<proteinExistence type="predicted"/>